<dbReference type="RefSeq" id="WP_256705561.1">
    <property type="nucleotide sequence ID" value="NZ_JBHSFT010000018.1"/>
</dbReference>
<keyword evidence="2" id="KW-1185">Reference proteome</keyword>
<gene>
    <name evidence="1" type="ORF">ACFO3P_12125</name>
</gene>
<sequence length="350" mass="40440">MNKKTIICERLQRQRLTKPLEDRQDIKAYKQLFQKLQPVAPVFNSRPGEPPQLVHRIAFNDAFLSESIRKKHQLVKGRFQGGRIGYVLEDDLSLYSTIFRKPIPKMTGLQKEILSMIQQSGGISKNQLKEELPFKAREITAALKRLQEAFLVYELQIDTDWNTGWFDFKTEWPEIEWELDSTSAAAQMLLRFFDVMVFATLDQIKGWTQLKLKTIQGALTVLMEREAIVKLEVDGLGEGFVQKKDLDLTDNEMPQSVFMLDKSDYLVRADLDELKDRFKGSEVLQYLLIDGEWKGAVLGHWRIGPHDVEDVVLCLEEKEAEKRKDEIISAVRAGYPEETTRIVCFNGDQL</sequence>
<dbReference type="Proteomes" id="UP001595988">
    <property type="component" value="Unassembled WGS sequence"/>
</dbReference>
<protein>
    <recommendedName>
        <fullName evidence="3">Winged helix DNA-binding domain-containing protein</fullName>
    </recommendedName>
</protein>
<evidence type="ECO:0000313" key="1">
    <source>
        <dbReference type="EMBL" id="MFC4662924.1"/>
    </source>
</evidence>
<evidence type="ECO:0008006" key="3">
    <source>
        <dbReference type="Google" id="ProtNLM"/>
    </source>
</evidence>
<organism evidence="1 2">
    <name type="scientific">Oceanobacillus aidingensis</name>
    <dbReference type="NCBI Taxonomy" id="645964"/>
    <lineage>
        <taxon>Bacteria</taxon>
        <taxon>Bacillati</taxon>
        <taxon>Bacillota</taxon>
        <taxon>Bacilli</taxon>
        <taxon>Bacillales</taxon>
        <taxon>Bacillaceae</taxon>
        <taxon>Oceanobacillus</taxon>
    </lineage>
</organism>
<evidence type="ECO:0000313" key="2">
    <source>
        <dbReference type="Proteomes" id="UP001595988"/>
    </source>
</evidence>
<dbReference type="EMBL" id="JBHSFT010000018">
    <property type="protein sequence ID" value="MFC4662924.1"/>
    <property type="molecule type" value="Genomic_DNA"/>
</dbReference>
<accession>A0ABV9JZ04</accession>
<reference evidence="2" key="1">
    <citation type="journal article" date="2019" name="Int. J. Syst. Evol. Microbiol.">
        <title>The Global Catalogue of Microorganisms (GCM) 10K type strain sequencing project: providing services to taxonomists for standard genome sequencing and annotation.</title>
        <authorList>
            <consortium name="The Broad Institute Genomics Platform"/>
            <consortium name="The Broad Institute Genome Sequencing Center for Infectious Disease"/>
            <person name="Wu L."/>
            <person name="Ma J."/>
        </authorList>
    </citation>
    <scope>NUCLEOTIDE SEQUENCE [LARGE SCALE GENOMIC DNA]</scope>
    <source>
        <strain evidence="2">CCUG 37257</strain>
    </source>
</reference>
<name>A0ABV9JZ04_9BACI</name>
<comment type="caution">
    <text evidence="1">The sequence shown here is derived from an EMBL/GenBank/DDBJ whole genome shotgun (WGS) entry which is preliminary data.</text>
</comment>
<proteinExistence type="predicted"/>